<accession>A0ABR2KTK7</accession>
<reference evidence="3 4" key="1">
    <citation type="submission" date="2024-04" db="EMBL/GenBank/DDBJ databases">
        <title>Tritrichomonas musculus Genome.</title>
        <authorList>
            <person name="Alves-Ferreira E."/>
            <person name="Grigg M."/>
            <person name="Lorenzi H."/>
            <person name="Galac M."/>
        </authorList>
    </citation>
    <scope>NUCLEOTIDE SEQUENCE [LARGE SCALE GENOMIC DNA]</scope>
    <source>
        <strain evidence="3 4">EAF2021</strain>
    </source>
</reference>
<gene>
    <name evidence="3" type="ORF">M9Y10_022893</name>
</gene>
<proteinExistence type="predicted"/>
<sequence length="406" mass="46775">MSTAEIFDFKPSKVVNIARELNEIIENTKKFIRHPEISQTEWNNFILAQNITVSLHENLCITQYKKIPWEWRQDDNTYRISIFIHYVREDRINVTETCIKSPKLFGEFWSPVTDISINFDNETSSTIIEMTPKEKIRFPVLIRCGLSSCEHSNDDQNYIIYNEKKNENDPEMDTHSMFFLGMLAMLYSKPYFYDWMSIAACQDEPNAMSYLARVCLGDKLISEAAYWFSRLTLDYGFKPSTLDLSIILINNGIKPQLAENLLCGLCKDGVSNGYVELGKLYLYGCKEKRKEVIFENNENNDNNTHENIDDNAENNNNDDINNNNNTDNLDNSNDVPKNVEKGIKLLNFAVVKSQSEEAASELRKYNKEHPFGQYSLADLAISTGVVATVTVGAFWLLKKFITSRKK</sequence>
<organism evidence="3 4">
    <name type="scientific">Tritrichomonas musculus</name>
    <dbReference type="NCBI Taxonomy" id="1915356"/>
    <lineage>
        <taxon>Eukaryota</taxon>
        <taxon>Metamonada</taxon>
        <taxon>Parabasalia</taxon>
        <taxon>Tritrichomonadida</taxon>
        <taxon>Tritrichomonadidae</taxon>
        <taxon>Tritrichomonas</taxon>
    </lineage>
</organism>
<name>A0ABR2KTK7_9EUKA</name>
<feature type="region of interest" description="Disordered" evidence="1">
    <location>
        <begin position="296"/>
        <end position="334"/>
    </location>
</feature>
<dbReference type="SUPFAM" id="SSF81901">
    <property type="entry name" value="HCP-like"/>
    <property type="match status" value="1"/>
</dbReference>
<keyword evidence="2" id="KW-0472">Membrane</keyword>
<keyword evidence="2" id="KW-0812">Transmembrane</keyword>
<dbReference type="Gene3D" id="1.25.40.10">
    <property type="entry name" value="Tetratricopeptide repeat domain"/>
    <property type="match status" value="1"/>
</dbReference>
<evidence type="ECO:0000256" key="2">
    <source>
        <dbReference type="SAM" id="Phobius"/>
    </source>
</evidence>
<keyword evidence="4" id="KW-1185">Reference proteome</keyword>
<dbReference type="EMBL" id="JAPFFF010000003">
    <property type="protein sequence ID" value="KAK8894459.1"/>
    <property type="molecule type" value="Genomic_DNA"/>
</dbReference>
<dbReference type="InterPro" id="IPR011990">
    <property type="entry name" value="TPR-like_helical_dom_sf"/>
</dbReference>
<feature type="transmembrane region" description="Helical" evidence="2">
    <location>
        <begin position="374"/>
        <end position="397"/>
    </location>
</feature>
<evidence type="ECO:0000256" key="1">
    <source>
        <dbReference type="SAM" id="MobiDB-lite"/>
    </source>
</evidence>
<protein>
    <submittedName>
        <fullName evidence="3">Uncharacterized protein</fullName>
    </submittedName>
</protein>
<evidence type="ECO:0000313" key="3">
    <source>
        <dbReference type="EMBL" id="KAK8894459.1"/>
    </source>
</evidence>
<evidence type="ECO:0000313" key="4">
    <source>
        <dbReference type="Proteomes" id="UP001470230"/>
    </source>
</evidence>
<comment type="caution">
    <text evidence="3">The sequence shown here is derived from an EMBL/GenBank/DDBJ whole genome shotgun (WGS) entry which is preliminary data.</text>
</comment>
<feature type="compositionally biased region" description="Low complexity" evidence="1">
    <location>
        <begin position="313"/>
        <end position="334"/>
    </location>
</feature>
<keyword evidence="2" id="KW-1133">Transmembrane helix</keyword>
<dbReference type="Proteomes" id="UP001470230">
    <property type="component" value="Unassembled WGS sequence"/>
</dbReference>